<evidence type="ECO:0000313" key="2">
    <source>
        <dbReference type="EMBL" id="EKO33164.1"/>
    </source>
</evidence>
<evidence type="ECO:0000313" key="3">
    <source>
        <dbReference type="Proteomes" id="UP000006329"/>
    </source>
</evidence>
<dbReference type="EMBL" id="AHON02000057">
    <property type="protein sequence ID" value="EKO33164.1"/>
    <property type="molecule type" value="Genomic_DNA"/>
</dbReference>
<comment type="caution">
    <text evidence="2">The sequence shown here is derived from an EMBL/GenBank/DDBJ whole genome shotgun (WGS) entry which is preliminary data.</text>
</comment>
<gene>
    <name evidence="2" type="ORF">LEP1GSC179_4127</name>
</gene>
<dbReference type="AlphaFoldDB" id="A0A0E2BD06"/>
<accession>A0A0E2BD06</accession>
<keyword evidence="3" id="KW-1185">Reference proteome</keyword>
<proteinExistence type="predicted"/>
<sequence length="45" mass="5142">MRESIIFRNSGTLKNIQKPDQNFKTATKPRSLKSSKSARICLESM</sequence>
<name>A0A0E2BD06_9LEPT</name>
<evidence type="ECO:0000256" key="1">
    <source>
        <dbReference type="SAM" id="MobiDB-lite"/>
    </source>
</evidence>
<dbReference type="Proteomes" id="UP000006329">
    <property type="component" value="Unassembled WGS sequence"/>
</dbReference>
<protein>
    <submittedName>
        <fullName evidence="2">Uncharacterized protein</fullName>
    </submittedName>
</protein>
<reference evidence="2" key="1">
    <citation type="submission" date="2012-10" db="EMBL/GenBank/DDBJ databases">
        <authorList>
            <person name="Harkins D.M."/>
            <person name="Durkin A.S."/>
            <person name="Brinkac L.M."/>
            <person name="Haft D.H."/>
            <person name="Selengut J.D."/>
            <person name="Sanka R."/>
            <person name="DePew J."/>
            <person name="Purushe J."/>
            <person name="Matthias M.A."/>
            <person name="Vinetz J.M."/>
            <person name="Sutton G.G."/>
            <person name="Nierman W.C."/>
            <person name="Fouts D.E."/>
        </authorList>
    </citation>
    <scope>NUCLEOTIDE SEQUENCE [LARGE SCALE GENOMIC DNA]</scope>
    <source>
        <strain evidence="2">MOR084</strain>
    </source>
</reference>
<feature type="region of interest" description="Disordered" evidence="1">
    <location>
        <begin position="16"/>
        <end position="37"/>
    </location>
</feature>
<organism evidence="2 3">
    <name type="scientific">Leptospira santarosai str. MOR084</name>
    <dbReference type="NCBI Taxonomy" id="1049984"/>
    <lineage>
        <taxon>Bacteria</taxon>
        <taxon>Pseudomonadati</taxon>
        <taxon>Spirochaetota</taxon>
        <taxon>Spirochaetia</taxon>
        <taxon>Leptospirales</taxon>
        <taxon>Leptospiraceae</taxon>
        <taxon>Leptospira</taxon>
    </lineage>
</organism>
<feature type="compositionally biased region" description="Polar residues" evidence="1">
    <location>
        <begin position="16"/>
        <end position="25"/>
    </location>
</feature>